<sequence length="116" mass="13092">MERQGKDGEAGEGWRGRGWMERQEKDVDHTDSTPLRMRLPVQRFWLAVVGSLPEGPYPDLLINDKEVEVFFPSPLHEGVKSLLFFCAEADLRYEPQSVGASETPSTILSDLQTEDA</sequence>
<feature type="compositionally biased region" description="Polar residues" evidence="1">
    <location>
        <begin position="98"/>
        <end position="116"/>
    </location>
</feature>
<evidence type="ECO:0000313" key="3">
    <source>
        <dbReference type="Proteomes" id="UP001148018"/>
    </source>
</evidence>
<proteinExistence type="predicted"/>
<reference evidence="2" key="1">
    <citation type="submission" date="2022-07" db="EMBL/GenBank/DDBJ databases">
        <title>Chromosome-level genome of Muraenolepis orangiensis.</title>
        <authorList>
            <person name="Kim J."/>
        </authorList>
    </citation>
    <scope>NUCLEOTIDE SEQUENCE</scope>
    <source>
        <strain evidence="2">KU_S4_2022</strain>
        <tissue evidence="2">Muscle</tissue>
    </source>
</reference>
<dbReference type="EMBL" id="JANIIK010000043">
    <property type="protein sequence ID" value="KAJ3605371.1"/>
    <property type="molecule type" value="Genomic_DNA"/>
</dbReference>
<feature type="compositionally biased region" description="Basic and acidic residues" evidence="1">
    <location>
        <begin position="1"/>
        <end position="31"/>
    </location>
</feature>
<feature type="region of interest" description="Disordered" evidence="1">
    <location>
        <begin position="95"/>
        <end position="116"/>
    </location>
</feature>
<evidence type="ECO:0000313" key="2">
    <source>
        <dbReference type="EMBL" id="KAJ3605371.1"/>
    </source>
</evidence>
<evidence type="ECO:0000256" key="1">
    <source>
        <dbReference type="SAM" id="MobiDB-lite"/>
    </source>
</evidence>
<organism evidence="2 3">
    <name type="scientific">Muraenolepis orangiensis</name>
    <name type="common">Patagonian moray cod</name>
    <dbReference type="NCBI Taxonomy" id="630683"/>
    <lineage>
        <taxon>Eukaryota</taxon>
        <taxon>Metazoa</taxon>
        <taxon>Chordata</taxon>
        <taxon>Craniata</taxon>
        <taxon>Vertebrata</taxon>
        <taxon>Euteleostomi</taxon>
        <taxon>Actinopterygii</taxon>
        <taxon>Neopterygii</taxon>
        <taxon>Teleostei</taxon>
        <taxon>Neoteleostei</taxon>
        <taxon>Acanthomorphata</taxon>
        <taxon>Zeiogadaria</taxon>
        <taxon>Gadariae</taxon>
        <taxon>Gadiformes</taxon>
        <taxon>Muraenolepidoidei</taxon>
        <taxon>Muraenolepididae</taxon>
        <taxon>Muraenolepis</taxon>
    </lineage>
</organism>
<name>A0A9Q0EGL0_9TELE</name>
<comment type="caution">
    <text evidence="2">The sequence shown here is derived from an EMBL/GenBank/DDBJ whole genome shotgun (WGS) entry which is preliminary data.</text>
</comment>
<protein>
    <submittedName>
        <fullName evidence="2">Uncharacterized protein</fullName>
    </submittedName>
</protein>
<dbReference type="AlphaFoldDB" id="A0A9Q0EGL0"/>
<accession>A0A9Q0EGL0</accession>
<feature type="region of interest" description="Disordered" evidence="1">
    <location>
        <begin position="1"/>
        <end position="33"/>
    </location>
</feature>
<dbReference type="Proteomes" id="UP001148018">
    <property type="component" value="Unassembled WGS sequence"/>
</dbReference>
<keyword evidence="3" id="KW-1185">Reference proteome</keyword>
<gene>
    <name evidence="2" type="ORF">NHX12_027418</name>
</gene>